<dbReference type="EMBL" id="JBBHLL010000209">
    <property type="protein sequence ID" value="KAK7809910.1"/>
    <property type="molecule type" value="Genomic_DNA"/>
</dbReference>
<dbReference type="AlphaFoldDB" id="A0AAW0I650"/>
<keyword evidence="16" id="KW-1185">Reference proteome</keyword>
<dbReference type="Pfam" id="PF00001">
    <property type="entry name" value="7tm_1"/>
    <property type="match status" value="1"/>
</dbReference>
<evidence type="ECO:0000256" key="8">
    <source>
        <dbReference type="ARBA" id="ARBA00023180"/>
    </source>
</evidence>
<evidence type="ECO:0000256" key="5">
    <source>
        <dbReference type="ARBA" id="ARBA00023040"/>
    </source>
</evidence>
<evidence type="ECO:0000256" key="10">
    <source>
        <dbReference type="PIRSR" id="PIRSR604061-50"/>
    </source>
</evidence>
<dbReference type="GO" id="GO:0005886">
    <property type="term" value="C:plasma membrane"/>
    <property type="evidence" value="ECO:0007669"/>
    <property type="project" value="UniProtKB-SubCell"/>
</dbReference>
<dbReference type="InterPro" id="IPR004061">
    <property type="entry name" value="S1P_rcpt"/>
</dbReference>
<evidence type="ECO:0000256" key="12">
    <source>
        <dbReference type="SAM" id="MobiDB-lite"/>
    </source>
</evidence>
<evidence type="ECO:0000259" key="14">
    <source>
        <dbReference type="PROSITE" id="PS50262"/>
    </source>
</evidence>
<feature type="transmembrane region" description="Helical" evidence="13">
    <location>
        <begin position="57"/>
        <end position="78"/>
    </location>
</feature>
<evidence type="ECO:0000256" key="13">
    <source>
        <dbReference type="SAM" id="Phobius"/>
    </source>
</evidence>
<evidence type="ECO:0000256" key="9">
    <source>
        <dbReference type="ARBA" id="ARBA00023224"/>
    </source>
</evidence>
<dbReference type="PROSITE" id="PS00237">
    <property type="entry name" value="G_PROTEIN_RECEP_F1_1"/>
    <property type="match status" value="1"/>
</dbReference>
<keyword evidence="9 11" id="KW-0807">Transducer</keyword>
<dbReference type="SUPFAM" id="SSF81321">
    <property type="entry name" value="Family A G protein-coupled receptor-like"/>
    <property type="match status" value="1"/>
</dbReference>
<reference evidence="15 16" key="1">
    <citation type="journal article" date="2023" name="bioRxiv">
        <title>Conserved and derived expression patterns and positive selection on dental genes reveal complex evolutionary context of ever-growing rodent molars.</title>
        <authorList>
            <person name="Calamari Z.T."/>
            <person name="Song A."/>
            <person name="Cohen E."/>
            <person name="Akter M."/>
            <person name="Roy R.D."/>
            <person name="Hallikas O."/>
            <person name="Christensen M.M."/>
            <person name="Li P."/>
            <person name="Marangoni P."/>
            <person name="Jernvall J."/>
            <person name="Klein O.D."/>
        </authorList>
    </citation>
    <scope>NUCLEOTIDE SEQUENCE [LARGE SCALE GENOMIC DNA]</scope>
    <source>
        <strain evidence="15">V071</strain>
    </source>
</reference>
<evidence type="ECO:0000256" key="2">
    <source>
        <dbReference type="ARBA" id="ARBA00022475"/>
    </source>
</evidence>
<feature type="domain" description="G-protein coupled receptors family 1 profile" evidence="14">
    <location>
        <begin position="69"/>
        <end position="310"/>
    </location>
</feature>
<feature type="transmembrane region" description="Helical" evidence="13">
    <location>
        <begin position="129"/>
        <end position="147"/>
    </location>
</feature>
<keyword evidence="7 11" id="KW-0675">Receptor</keyword>
<evidence type="ECO:0000256" key="7">
    <source>
        <dbReference type="ARBA" id="ARBA00023170"/>
    </source>
</evidence>
<dbReference type="InterPro" id="IPR004062">
    <property type="entry name" value="EDG3_rcpt"/>
</dbReference>
<dbReference type="PRINTS" id="PR01523">
    <property type="entry name" value="S1PRECEPTOR"/>
</dbReference>
<keyword evidence="6 13" id="KW-0472">Membrane</keyword>
<dbReference type="Gene3D" id="1.20.1070.10">
    <property type="entry name" value="Rhodopsin 7-helix transmembrane proteins"/>
    <property type="match status" value="1"/>
</dbReference>
<feature type="disulfide bond" evidence="10">
    <location>
        <begin position="281"/>
        <end position="286"/>
    </location>
</feature>
<dbReference type="GO" id="GO:0038036">
    <property type="term" value="F:sphingosine-1-phosphate receptor activity"/>
    <property type="evidence" value="ECO:0007669"/>
    <property type="project" value="InterPro"/>
</dbReference>
<protein>
    <recommendedName>
        <fullName evidence="14">G-protein coupled receptors family 1 profile domain-containing protein</fullName>
    </recommendedName>
</protein>
<gene>
    <name evidence="15" type="ORF">U0070_000777</name>
</gene>
<organism evidence="15 16">
    <name type="scientific">Myodes glareolus</name>
    <name type="common">Bank vole</name>
    <name type="synonym">Clethrionomys glareolus</name>
    <dbReference type="NCBI Taxonomy" id="447135"/>
    <lineage>
        <taxon>Eukaryota</taxon>
        <taxon>Metazoa</taxon>
        <taxon>Chordata</taxon>
        <taxon>Craniata</taxon>
        <taxon>Vertebrata</taxon>
        <taxon>Euteleostomi</taxon>
        <taxon>Mammalia</taxon>
        <taxon>Eutheria</taxon>
        <taxon>Euarchontoglires</taxon>
        <taxon>Glires</taxon>
        <taxon>Rodentia</taxon>
        <taxon>Myomorpha</taxon>
        <taxon>Muroidea</taxon>
        <taxon>Cricetidae</taxon>
        <taxon>Arvicolinae</taxon>
        <taxon>Myodes</taxon>
    </lineage>
</organism>
<keyword evidence="2" id="KW-1003">Cell membrane</keyword>
<dbReference type="Proteomes" id="UP001488838">
    <property type="component" value="Unassembled WGS sequence"/>
</dbReference>
<dbReference type="PRINTS" id="PR01524">
    <property type="entry name" value="EDG3RECEPTOR"/>
</dbReference>
<dbReference type="CDD" id="cd15345">
    <property type="entry name" value="7tmA_S1PR3_Edg3"/>
    <property type="match status" value="1"/>
</dbReference>
<dbReference type="PRINTS" id="PR00237">
    <property type="entry name" value="GPCRRHODOPSN"/>
</dbReference>
<dbReference type="InterPro" id="IPR017452">
    <property type="entry name" value="GPCR_Rhodpsn_7TM"/>
</dbReference>
<feature type="transmembrane region" description="Helical" evidence="13">
    <location>
        <begin position="90"/>
        <end position="109"/>
    </location>
</feature>
<comment type="subcellular location">
    <subcellularLocation>
        <location evidence="1">Cell membrane</location>
        <topology evidence="1">Multi-pass membrane protein</topology>
    </subcellularLocation>
</comment>
<feature type="transmembrane region" description="Helical" evidence="13">
    <location>
        <begin position="167"/>
        <end position="189"/>
    </location>
</feature>
<keyword evidence="8" id="KW-0325">Glycoprotein</keyword>
<keyword evidence="3 11" id="KW-0812">Transmembrane</keyword>
<sequence length="390" mass="43801">MQPVQKRFADREEVMATHAQGHQPILGNDTLRKHYDYVGKLEGRQDPPDGGTHTTTILFLVTCSFIVLENLMVLIAIWKNNKFHNRMYFFIGNLALCDLLAGIAYKVNILMSGRKTFSLSPTVWFLREGSMFVALGASTCSLLAIAIERHLTMIKMRPYDANKKHRVFLLIGMCWLIAFSLGALPILGWNCLENFADCSTILPLYSKKYIAFLISIFTAILVTIVILYARIYFLVKSSSRRVANHNSERSMALLRTVVIVVSVFIACWSPLFILFLIDVACKVKECSILFKSQWFIMLAVLNSAMNPVIYTLASKEMRRAFFRLVCGCLVRGKGTQASPMQPALDPSRSKSSSSNNSSHSPKVKEDLPHVATSSCIADRNRPLQNGVLCK</sequence>
<feature type="region of interest" description="Disordered" evidence="12">
    <location>
        <begin position="336"/>
        <end position="369"/>
    </location>
</feature>
<keyword evidence="4 13" id="KW-1133">Transmembrane helix</keyword>
<dbReference type="SMART" id="SM01381">
    <property type="entry name" value="7TM_GPCR_Srsx"/>
    <property type="match status" value="1"/>
</dbReference>
<evidence type="ECO:0000256" key="11">
    <source>
        <dbReference type="RuleBase" id="RU000688"/>
    </source>
</evidence>
<proteinExistence type="inferred from homology"/>
<comment type="caution">
    <text evidence="15">The sequence shown here is derived from an EMBL/GenBank/DDBJ whole genome shotgun (WGS) entry which is preliminary data.</text>
</comment>
<keyword evidence="5 11" id="KW-0297">G-protein coupled receptor</keyword>
<feature type="compositionally biased region" description="Low complexity" evidence="12">
    <location>
        <begin position="349"/>
        <end position="360"/>
    </location>
</feature>
<feature type="disulfide bond" evidence="10">
    <location>
        <begin position="191"/>
        <end position="198"/>
    </location>
</feature>
<name>A0AAW0I650_MYOGA</name>
<feature type="transmembrane region" description="Helical" evidence="13">
    <location>
        <begin position="294"/>
        <end position="313"/>
    </location>
</feature>
<evidence type="ECO:0000256" key="6">
    <source>
        <dbReference type="ARBA" id="ARBA00023136"/>
    </source>
</evidence>
<dbReference type="PROSITE" id="PS50262">
    <property type="entry name" value="G_PROTEIN_RECEP_F1_2"/>
    <property type="match status" value="1"/>
</dbReference>
<feature type="transmembrane region" description="Helical" evidence="13">
    <location>
        <begin position="252"/>
        <end position="274"/>
    </location>
</feature>
<dbReference type="InterPro" id="IPR000276">
    <property type="entry name" value="GPCR_Rhodpsn"/>
</dbReference>
<evidence type="ECO:0000313" key="15">
    <source>
        <dbReference type="EMBL" id="KAK7809910.1"/>
    </source>
</evidence>
<comment type="similarity">
    <text evidence="11">Belongs to the G-protein coupled receptor 1 family.</text>
</comment>
<accession>A0AAW0I650</accession>
<evidence type="ECO:0000256" key="4">
    <source>
        <dbReference type="ARBA" id="ARBA00022989"/>
    </source>
</evidence>
<feature type="transmembrane region" description="Helical" evidence="13">
    <location>
        <begin position="209"/>
        <end position="231"/>
    </location>
</feature>
<evidence type="ECO:0000256" key="1">
    <source>
        <dbReference type="ARBA" id="ARBA00004651"/>
    </source>
</evidence>
<dbReference type="PANTHER" id="PTHR22750">
    <property type="entry name" value="G-PROTEIN COUPLED RECEPTOR"/>
    <property type="match status" value="1"/>
</dbReference>
<evidence type="ECO:0000313" key="16">
    <source>
        <dbReference type="Proteomes" id="UP001488838"/>
    </source>
</evidence>
<dbReference type="FunFam" id="1.20.1070.10:FF:000098">
    <property type="entry name" value="Sphingosine 1-phosphate receptor 1"/>
    <property type="match status" value="1"/>
</dbReference>
<keyword evidence="10" id="KW-1015">Disulfide bond</keyword>
<evidence type="ECO:0000256" key="3">
    <source>
        <dbReference type="ARBA" id="ARBA00022692"/>
    </source>
</evidence>